<dbReference type="RefSeq" id="WP_093517134.1">
    <property type="nucleotide sequence ID" value="NZ_FOSK01000002.1"/>
</dbReference>
<dbReference type="PANTHER" id="PTHR43566">
    <property type="entry name" value="CONSERVED PROTEIN"/>
    <property type="match status" value="1"/>
</dbReference>
<accession>A0A1I3WK07</accession>
<sequence>MERVYALQQLDEAVTRSKVTVVQGLPRVGRTSILAEWRRQRPDTKLCREIADILSGTGVFILDHVDARSIDAISAKVREADEGRLHGHLVVAPIDFVTSVGLRNALPGLVTTIDVNPLQINETTGEASDSSLSAGPIDTPPEASAPVNDQTPAPHQHWLRGGFPESLEAETDELSMKWRDDMLGILLDRDYSCLGIARGLPLDQILLWLANKNGSELNEDGCPLVTKQEFRDAIRVFVRLGLVRRLPSYPARSKLSLTRNQKVFLRDTGILHTLLGIETWEQLDLQPDTVKGASFESYAIEALIHAANGRCEAQFYRHKNAEIDLVLNFPAQRNRLVAIECKVNSSRSLKSGFYTACEAIKVADQDRFMVHSDERPSYHGDVPKLDLRTAIKQISKIAQERQ</sequence>
<comment type="caution">
    <text evidence="3">The sequence shown here is derived from an EMBL/GenBank/DDBJ whole genome shotgun (WGS) entry which is preliminary data.</text>
</comment>
<evidence type="ECO:0000256" key="1">
    <source>
        <dbReference type="SAM" id="MobiDB-lite"/>
    </source>
</evidence>
<protein>
    <recommendedName>
        <fullName evidence="2">DUF4143 domain-containing protein</fullName>
    </recommendedName>
</protein>
<evidence type="ECO:0000313" key="4">
    <source>
        <dbReference type="Proteomes" id="UP000199598"/>
    </source>
</evidence>
<dbReference type="InterPro" id="IPR025420">
    <property type="entry name" value="DUF4143"/>
</dbReference>
<dbReference type="EMBL" id="FOSK01000002">
    <property type="protein sequence ID" value="SFK07868.1"/>
    <property type="molecule type" value="Genomic_DNA"/>
</dbReference>
<dbReference type="PANTHER" id="PTHR43566:SF2">
    <property type="entry name" value="DUF4143 DOMAIN-CONTAINING PROTEIN"/>
    <property type="match status" value="1"/>
</dbReference>
<dbReference type="Pfam" id="PF13635">
    <property type="entry name" value="DUF4143"/>
    <property type="match status" value="1"/>
</dbReference>
<keyword evidence="4" id="KW-1185">Reference proteome</keyword>
<feature type="compositionally biased region" description="Polar residues" evidence="1">
    <location>
        <begin position="124"/>
        <end position="133"/>
    </location>
</feature>
<evidence type="ECO:0000313" key="3">
    <source>
        <dbReference type="EMBL" id="SFK07868.1"/>
    </source>
</evidence>
<reference evidence="3 4" key="1">
    <citation type="submission" date="2016-10" db="EMBL/GenBank/DDBJ databases">
        <authorList>
            <person name="Varghese N."/>
            <person name="Submissions S."/>
        </authorList>
    </citation>
    <scope>NUCLEOTIDE SEQUENCE [LARGE SCALE GENOMIC DNA]</scope>
    <source>
        <strain evidence="3 4">DSM 16392</strain>
    </source>
</reference>
<evidence type="ECO:0000259" key="2">
    <source>
        <dbReference type="Pfam" id="PF13635"/>
    </source>
</evidence>
<proteinExistence type="predicted"/>
<feature type="domain" description="DUF4143" evidence="2">
    <location>
        <begin position="225"/>
        <end position="343"/>
    </location>
</feature>
<gene>
    <name evidence="3" type="ORF">SAMN04488518_10210</name>
</gene>
<feature type="region of interest" description="Disordered" evidence="1">
    <location>
        <begin position="124"/>
        <end position="153"/>
    </location>
</feature>
<name>A0A1I3WK07_9HYPH</name>
<dbReference type="Proteomes" id="UP000199598">
    <property type="component" value="Unassembled WGS sequence"/>
</dbReference>
<organism evidence="3 4">
    <name type="scientific">Pseudovibrio ascidiaceicola</name>
    <dbReference type="NCBI Taxonomy" id="285279"/>
    <lineage>
        <taxon>Bacteria</taxon>
        <taxon>Pseudomonadati</taxon>
        <taxon>Pseudomonadota</taxon>
        <taxon>Alphaproteobacteria</taxon>
        <taxon>Hyphomicrobiales</taxon>
        <taxon>Stappiaceae</taxon>
        <taxon>Pseudovibrio</taxon>
    </lineage>
</organism>